<keyword evidence="3" id="KW-1185">Reference proteome</keyword>
<evidence type="ECO:0000313" key="2">
    <source>
        <dbReference type="EMBL" id="QIW57905.1"/>
    </source>
</evidence>
<reference evidence="2 3" key="1">
    <citation type="submission" date="2019-12" db="EMBL/GenBank/DDBJ databases">
        <title>Whole genome sequences of Lactococcus raffinolactis strains isolated from sewage.</title>
        <authorList>
            <person name="Ybazeta G."/>
            <person name="Ross M."/>
            <person name="Brabant-Kirwan D."/>
            <person name="Saleh M."/>
            <person name="Dillon J.A."/>
            <person name="Splinter K."/>
            <person name="Nokhbeh R."/>
        </authorList>
    </citation>
    <scope>NUCLEOTIDE SEQUENCE [LARGE SCALE GENOMIC DNA]</scope>
    <source>
        <strain evidence="2 3">Lr_19_14</strain>
    </source>
</reference>
<organism evidence="2 3">
    <name type="scientific">Pseudolactococcus raffinolactis</name>
    <dbReference type="NCBI Taxonomy" id="1366"/>
    <lineage>
        <taxon>Bacteria</taxon>
        <taxon>Bacillati</taxon>
        <taxon>Bacillota</taxon>
        <taxon>Bacilli</taxon>
        <taxon>Lactobacillales</taxon>
        <taxon>Streptococcaceae</taxon>
        <taxon>Pseudolactococcus</taxon>
    </lineage>
</organism>
<keyword evidence="1" id="KW-0812">Transmembrane</keyword>
<proteinExistence type="predicted"/>
<feature type="transmembrane region" description="Helical" evidence="1">
    <location>
        <begin position="44"/>
        <end position="62"/>
    </location>
</feature>
<dbReference type="AlphaFoldDB" id="A0AAE7CRZ7"/>
<sequence>MKFPKLTNGQYDRIKQFLLMVVPGALAMITGAGVMNGFNTEKVTGTIAIVATFAGILLNWIAGKYDKGDE</sequence>
<dbReference type="EMBL" id="CP047628">
    <property type="protein sequence ID" value="QIW57905.1"/>
    <property type="molecule type" value="Genomic_DNA"/>
</dbReference>
<gene>
    <name evidence="2" type="ORF">GU334_02755</name>
</gene>
<keyword evidence="1" id="KW-1133">Transmembrane helix</keyword>
<protein>
    <submittedName>
        <fullName evidence="2">Holin</fullName>
    </submittedName>
</protein>
<accession>A0AAE7CRZ7</accession>
<dbReference type="RefSeq" id="WP_167841116.1">
    <property type="nucleotide sequence ID" value="NZ_CP047628.1"/>
</dbReference>
<evidence type="ECO:0000313" key="3">
    <source>
        <dbReference type="Proteomes" id="UP000501558"/>
    </source>
</evidence>
<feature type="transmembrane region" description="Helical" evidence="1">
    <location>
        <begin position="17"/>
        <end position="38"/>
    </location>
</feature>
<dbReference type="Proteomes" id="UP000501558">
    <property type="component" value="Chromosome"/>
</dbReference>
<evidence type="ECO:0000256" key="1">
    <source>
        <dbReference type="SAM" id="Phobius"/>
    </source>
</evidence>
<keyword evidence="1" id="KW-0472">Membrane</keyword>
<name>A0AAE7CRZ7_9LACT</name>